<feature type="non-terminal residue" evidence="1">
    <location>
        <position position="1"/>
    </location>
</feature>
<dbReference type="AlphaFoldDB" id="W1YKI4"/>
<protein>
    <submittedName>
        <fullName evidence="1">Uncharacterized protein</fullName>
    </submittedName>
</protein>
<gene>
    <name evidence="1" type="ORF">Q604_UNBC03799G0001</name>
</gene>
<evidence type="ECO:0000313" key="1">
    <source>
        <dbReference type="EMBL" id="ETJ42235.1"/>
    </source>
</evidence>
<reference evidence="1" key="1">
    <citation type="submission" date="2013-12" db="EMBL/GenBank/DDBJ databases">
        <title>A Varibaculum cambriense genome reconstructed from a premature infant gut community with otherwise low bacterial novelty that shifts toward anaerobic metabolism during the third week of life.</title>
        <authorList>
            <person name="Brown C.T."/>
            <person name="Sharon I."/>
            <person name="Thomas B.C."/>
            <person name="Castelle C.J."/>
            <person name="Morowitz M.J."/>
            <person name="Banfield J.F."/>
        </authorList>
    </citation>
    <scope>NUCLEOTIDE SEQUENCE</scope>
</reference>
<accession>W1YKI4</accession>
<sequence>CAEFGAMHVHHGHLPFPELERF</sequence>
<organism evidence="1">
    <name type="scientific">human gut metagenome</name>
    <dbReference type="NCBI Taxonomy" id="408170"/>
    <lineage>
        <taxon>unclassified sequences</taxon>
        <taxon>metagenomes</taxon>
        <taxon>organismal metagenomes</taxon>
    </lineage>
</organism>
<dbReference type="EMBL" id="AZMM01003799">
    <property type="protein sequence ID" value="ETJ42235.1"/>
    <property type="molecule type" value="Genomic_DNA"/>
</dbReference>
<comment type="caution">
    <text evidence="1">The sequence shown here is derived from an EMBL/GenBank/DDBJ whole genome shotgun (WGS) entry which is preliminary data.</text>
</comment>
<proteinExistence type="predicted"/>
<name>W1YKI4_9ZZZZ</name>